<evidence type="ECO:0000313" key="14">
    <source>
        <dbReference type="Proteomes" id="UP000389128"/>
    </source>
</evidence>
<dbReference type="InterPro" id="IPR050298">
    <property type="entry name" value="Gram-neg_bact_OMP"/>
</dbReference>
<dbReference type="GO" id="GO:0006811">
    <property type="term" value="P:monoatomic ion transport"/>
    <property type="evidence" value="ECO:0007669"/>
    <property type="project" value="UniProtKB-KW"/>
</dbReference>
<dbReference type="InterPro" id="IPR033900">
    <property type="entry name" value="Gram_neg_porin_domain"/>
</dbReference>
<protein>
    <submittedName>
        <fullName evidence="13">Porin</fullName>
    </submittedName>
</protein>
<feature type="signal peptide" evidence="11">
    <location>
        <begin position="1"/>
        <end position="31"/>
    </location>
</feature>
<dbReference type="OrthoDB" id="8679056at2"/>
<evidence type="ECO:0000256" key="3">
    <source>
        <dbReference type="ARBA" id="ARBA00022448"/>
    </source>
</evidence>
<evidence type="ECO:0000256" key="11">
    <source>
        <dbReference type="SAM" id="SignalP"/>
    </source>
</evidence>
<dbReference type="Pfam" id="PF13609">
    <property type="entry name" value="Porin_4"/>
    <property type="match status" value="1"/>
</dbReference>
<dbReference type="GO" id="GO:0046930">
    <property type="term" value="C:pore complex"/>
    <property type="evidence" value="ECO:0007669"/>
    <property type="project" value="UniProtKB-KW"/>
</dbReference>
<evidence type="ECO:0000256" key="1">
    <source>
        <dbReference type="ARBA" id="ARBA00004571"/>
    </source>
</evidence>
<evidence type="ECO:0000256" key="4">
    <source>
        <dbReference type="ARBA" id="ARBA00022452"/>
    </source>
</evidence>
<evidence type="ECO:0000256" key="2">
    <source>
        <dbReference type="ARBA" id="ARBA00011233"/>
    </source>
</evidence>
<proteinExistence type="predicted"/>
<dbReference type="PANTHER" id="PTHR34501:SF9">
    <property type="entry name" value="MAJOR OUTER MEMBRANE PROTEIN P.IA"/>
    <property type="match status" value="1"/>
</dbReference>
<dbReference type="AlphaFoldDB" id="A0A6C2CZJ4"/>
<comment type="caution">
    <text evidence="13">The sequence shown here is derived from an EMBL/GenBank/DDBJ whole genome shotgun (WGS) entry which is preliminary data.</text>
</comment>
<evidence type="ECO:0000256" key="8">
    <source>
        <dbReference type="ARBA" id="ARBA00023114"/>
    </source>
</evidence>
<keyword evidence="8" id="KW-0626">Porin</keyword>
<comment type="subunit">
    <text evidence="2">Homotrimer.</text>
</comment>
<dbReference type="GO" id="GO:0015288">
    <property type="term" value="F:porin activity"/>
    <property type="evidence" value="ECO:0007669"/>
    <property type="project" value="UniProtKB-KW"/>
</dbReference>
<keyword evidence="9" id="KW-0472">Membrane</keyword>
<keyword evidence="10" id="KW-0998">Cell outer membrane</keyword>
<dbReference type="RefSeq" id="WP_148578925.1">
    <property type="nucleotide sequence ID" value="NZ_SDKK01000008.1"/>
</dbReference>
<keyword evidence="4" id="KW-1134">Transmembrane beta strand</keyword>
<accession>A0A6C2CZJ4</accession>
<reference evidence="13 14" key="1">
    <citation type="submission" date="2019-01" db="EMBL/GenBank/DDBJ databases">
        <title>Zoogloea oleivorans genome sequencing and assembly.</title>
        <authorList>
            <person name="Tancsics A."/>
            <person name="Farkas M."/>
            <person name="Kriszt B."/>
            <person name="Maroti G."/>
            <person name="Horvath B."/>
        </authorList>
    </citation>
    <scope>NUCLEOTIDE SEQUENCE [LARGE SCALE GENOMIC DNA]</scope>
    <source>
        <strain evidence="13 14">Buc</strain>
    </source>
</reference>
<comment type="subcellular location">
    <subcellularLocation>
        <location evidence="1">Cell outer membrane</location>
        <topology evidence="1">Multi-pass membrane protein</topology>
    </subcellularLocation>
</comment>
<keyword evidence="6 11" id="KW-0732">Signal</keyword>
<evidence type="ECO:0000259" key="12">
    <source>
        <dbReference type="Pfam" id="PF13609"/>
    </source>
</evidence>
<keyword evidence="14" id="KW-1185">Reference proteome</keyword>
<evidence type="ECO:0000256" key="7">
    <source>
        <dbReference type="ARBA" id="ARBA00023065"/>
    </source>
</evidence>
<evidence type="ECO:0000256" key="5">
    <source>
        <dbReference type="ARBA" id="ARBA00022692"/>
    </source>
</evidence>
<evidence type="ECO:0000256" key="9">
    <source>
        <dbReference type="ARBA" id="ARBA00023136"/>
    </source>
</evidence>
<dbReference type="Proteomes" id="UP000389128">
    <property type="component" value="Unassembled WGS sequence"/>
</dbReference>
<sequence>MNRQTLFAQRRPLSLALIGALGLGASVPAFAETEIEALRRELAEQKALIQSILAERKADKAAAASAPVAVAAPAARSGSALAALPPVTFYGVLDGGVEHITNIQNGTNKGSLTRVPSITGTVASRVGLRAAKEIADGYKLIATAEAGFNMDDGSLGQGGRIFGRQLFAGVDTPYGAFTFGRQYSMLLYGIGDSDLLGPNIYAMGSLDAYLPNARYDNSIAWKGTFSKLSLGATYSTGRDTKGSTPASGTCAGEIAGASQTCKGWSAMAKYDDAAFGVAAAIDVQHGGTGATASFFNGSAPVAFTAPGDTDTRTALGGYVKLGPGKVGLGWLGRKLDAAAGNVESDTYYLEGAYPLTTRISLDGGIHRILNKDQDRNATLTVLRGFYNFDKDFSTYVQLGHIENSAKAAYAVSVGAGISPPAGGSQTATMLGLRYRF</sequence>
<dbReference type="CDD" id="cd00342">
    <property type="entry name" value="gram_neg_porins"/>
    <property type="match status" value="1"/>
</dbReference>
<organism evidence="13 14">
    <name type="scientific">Zoogloea oleivorans</name>
    <dbReference type="NCBI Taxonomy" id="1552750"/>
    <lineage>
        <taxon>Bacteria</taxon>
        <taxon>Pseudomonadati</taxon>
        <taxon>Pseudomonadota</taxon>
        <taxon>Betaproteobacteria</taxon>
        <taxon>Rhodocyclales</taxon>
        <taxon>Zoogloeaceae</taxon>
        <taxon>Zoogloea</taxon>
    </lineage>
</organism>
<name>A0A6C2CZJ4_9RHOO</name>
<dbReference type="InterPro" id="IPR023614">
    <property type="entry name" value="Porin_dom_sf"/>
</dbReference>
<evidence type="ECO:0000256" key="6">
    <source>
        <dbReference type="ARBA" id="ARBA00022729"/>
    </source>
</evidence>
<dbReference type="PANTHER" id="PTHR34501">
    <property type="entry name" value="PROTEIN YDDL-RELATED"/>
    <property type="match status" value="1"/>
</dbReference>
<gene>
    <name evidence="13" type="ORF">ETQ85_10120</name>
</gene>
<keyword evidence="3" id="KW-0813">Transport</keyword>
<feature type="chain" id="PRO_5025474707" evidence="11">
    <location>
        <begin position="32"/>
        <end position="436"/>
    </location>
</feature>
<dbReference type="SUPFAM" id="SSF56935">
    <property type="entry name" value="Porins"/>
    <property type="match status" value="1"/>
</dbReference>
<dbReference type="EMBL" id="SDKK01000008">
    <property type="protein sequence ID" value="TYC58865.1"/>
    <property type="molecule type" value="Genomic_DNA"/>
</dbReference>
<keyword evidence="7" id="KW-0406">Ion transport</keyword>
<dbReference type="Gene3D" id="2.40.160.10">
    <property type="entry name" value="Porin"/>
    <property type="match status" value="1"/>
</dbReference>
<evidence type="ECO:0000256" key="10">
    <source>
        <dbReference type="ARBA" id="ARBA00023237"/>
    </source>
</evidence>
<keyword evidence="5" id="KW-0812">Transmembrane</keyword>
<feature type="domain" description="Porin" evidence="12">
    <location>
        <begin position="69"/>
        <end position="405"/>
    </location>
</feature>
<dbReference type="GO" id="GO:0009279">
    <property type="term" value="C:cell outer membrane"/>
    <property type="evidence" value="ECO:0007669"/>
    <property type="project" value="UniProtKB-SubCell"/>
</dbReference>
<evidence type="ECO:0000313" key="13">
    <source>
        <dbReference type="EMBL" id="TYC58865.1"/>
    </source>
</evidence>